<dbReference type="Proteomes" id="UP000282084">
    <property type="component" value="Unassembled WGS sequence"/>
</dbReference>
<dbReference type="AlphaFoldDB" id="A0A495W6N1"/>
<comment type="caution">
    <text evidence="2">The sequence shown here is derived from an EMBL/GenBank/DDBJ whole genome shotgun (WGS) entry which is preliminary data.</text>
</comment>
<feature type="region of interest" description="Disordered" evidence="1">
    <location>
        <begin position="162"/>
        <end position="238"/>
    </location>
</feature>
<reference evidence="2 3" key="1">
    <citation type="submission" date="2018-10" db="EMBL/GenBank/DDBJ databases">
        <title>Sequencing the genomes of 1000 actinobacteria strains.</title>
        <authorList>
            <person name="Klenk H.-P."/>
        </authorList>
    </citation>
    <scope>NUCLEOTIDE SEQUENCE [LARGE SCALE GENOMIC DNA]</scope>
    <source>
        <strain evidence="2 3">DSM 43800</strain>
    </source>
</reference>
<dbReference type="EMBL" id="RBXO01000001">
    <property type="protein sequence ID" value="RKT56737.1"/>
    <property type="molecule type" value="Genomic_DNA"/>
</dbReference>
<proteinExistence type="predicted"/>
<dbReference type="RefSeq" id="WP_121008249.1">
    <property type="nucleotide sequence ID" value="NZ_RBXO01000001.1"/>
</dbReference>
<organism evidence="2 3">
    <name type="scientific">Saccharothrix australiensis</name>
    <dbReference type="NCBI Taxonomy" id="2072"/>
    <lineage>
        <taxon>Bacteria</taxon>
        <taxon>Bacillati</taxon>
        <taxon>Actinomycetota</taxon>
        <taxon>Actinomycetes</taxon>
        <taxon>Pseudonocardiales</taxon>
        <taxon>Pseudonocardiaceae</taxon>
        <taxon>Saccharothrix</taxon>
    </lineage>
</organism>
<feature type="compositionally biased region" description="Pro residues" evidence="1">
    <location>
        <begin position="222"/>
        <end position="238"/>
    </location>
</feature>
<accession>A0A495W6N1</accession>
<evidence type="ECO:0008006" key="4">
    <source>
        <dbReference type="Google" id="ProtNLM"/>
    </source>
</evidence>
<keyword evidence="3" id="KW-1185">Reference proteome</keyword>
<dbReference type="OrthoDB" id="4562539at2"/>
<evidence type="ECO:0000256" key="1">
    <source>
        <dbReference type="SAM" id="MobiDB-lite"/>
    </source>
</evidence>
<evidence type="ECO:0000313" key="2">
    <source>
        <dbReference type="EMBL" id="RKT56737.1"/>
    </source>
</evidence>
<feature type="compositionally biased region" description="Basic and acidic residues" evidence="1">
    <location>
        <begin position="120"/>
        <end position="130"/>
    </location>
</feature>
<evidence type="ECO:0000313" key="3">
    <source>
        <dbReference type="Proteomes" id="UP000282084"/>
    </source>
</evidence>
<protein>
    <recommendedName>
        <fullName evidence="4">WXG100 family type VII secretion target</fullName>
    </recommendedName>
</protein>
<feature type="compositionally biased region" description="Basic and acidic residues" evidence="1">
    <location>
        <begin position="162"/>
        <end position="175"/>
    </location>
</feature>
<gene>
    <name evidence="2" type="ORF">C8E97_5447</name>
</gene>
<name>A0A495W6N1_9PSEU</name>
<feature type="region of interest" description="Disordered" evidence="1">
    <location>
        <begin position="99"/>
        <end position="130"/>
    </location>
</feature>
<sequence>MSGTFWVDTDGLSRGGDGYGRLADRVHQINLTLLQLAELEGSWGDDDAGKEFAPHYLESRRAFTDGLAGLQDELEFASQGLKSLATRLAEVEGGNARLAQGLGKDFGGLEKKQPTAPQPRKREAGPEMSRFEHIQDRLPHKVGPEVPRFEHIPDRVLHEVGPEVRGYERREDRVPYVRVHAGYAGGNEGRQAPQGGDGRPAVLANAPVQQPDRGVAPDSSEPRPPSAPRPGPRPEPGA</sequence>